<keyword evidence="4" id="KW-0812">Transmembrane</keyword>
<evidence type="ECO:0000313" key="7">
    <source>
        <dbReference type="EMBL" id="MFH4982249.1"/>
    </source>
</evidence>
<keyword evidence="1" id="KW-0805">Transcription regulation</keyword>
<keyword evidence="3" id="KW-0539">Nucleus</keyword>
<dbReference type="EMBL" id="JBGFUD010008844">
    <property type="protein sequence ID" value="MFH4982249.1"/>
    <property type="molecule type" value="Genomic_DNA"/>
</dbReference>
<keyword evidence="4" id="KW-0472">Membrane</keyword>
<dbReference type="PROSITE" id="PS50112">
    <property type="entry name" value="PAS"/>
    <property type="match status" value="1"/>
</dbReference>
<evidence type="ECO:0000259" key="5">
    <source>
        <dbReference type="PROSITE" id="PS50112"/>
    </source>
</evidence>
<keyword evidence="4" id="KW-1133">Transmembrane helix</keyword>
<keyword evidence="8" id="KW-1185">Reference proteome</keyword>
<accession>A0ABD6EYC3</accession>
<feature type="domain" description="BHLH" evidence="6">
    <location>
        <begin position="19"/>
        <end position="73"/>
    </location>
</feature>
<dbReference type="Gene3D" id="3.30.450.20">
    <property type="entry name" value="PAS domain"/>
    <property type="match status" value="1"/>
</dbReference>
<dbReference type="AlphaFoldDB" id="A0ABD6EYC3"/>
<dbReference type="InterPro" id="IPR000014">
    <property type="entry name" value="PAS"/>
</dbReference>
<dbReference type="InterPro" id="IPR011598">
    <property type="entry name" value="bHLH_dom"/>
</dbReference>
<proteinExistence type="predicted"/>
<gene>
    <name evidence="7" type="ORF">AB6A40_008958</name>
</gene>
<evidence type="ECO:0000313" key="8">
    <source>
        <dbReference type="Proteomes" id="UP001608902"/>
    </source>
</evidence>
<dbReference type="Proteomes" id="UP001608902">
    <property type="component" value="Unassembled WGS sequence"/>
</dbReference>
<dbReference type="Pfam" id="PF23171">
    <property type="entry name" value="bHLH_HIF1A"/>
    <property type="match status" value="1"/>
</dbReference>
<reference evidence="7 8" key="1">
    <citation type="submission" date="2024-08" db="EMBL/GenBank/DDBJ databases">
        <title>Gnathostoma spinigerum genome.</title>
        <authorList>
            <person name="Gonzalez-Bertolin B."/>
            <person name="Monzon S."/>
            <person name="Zaballos A."/>
            <person name="Jimenez P."/>
            <person name="Dekumyoy P."/>
            <person name="Varona S."/>
            <person name="Cuesta I."/>
            <person name="Sumanam S."/>
            <person name="Adisakwattana P."/>
            <person name="Gasser R.B."/>
            <person name="Hernandez-Gonzalez A."/>
            <person name="Young N.D."/>
            <person name="Perteguer M.J."/>
        </authorList>
    </citation>
    <scope>NUCLEOTIDE SEQUENCE [LARGE SCALE GENOMIC DNA]</scope>
    <source>
        <strain evidence="7">AL3</strain>
        <tissue evidence="7">Liver</tissue>
    </source>
</reference>
<dbReference type="PROSITE" id="PS50888">
    <property type="entry name" value="BHLH"/>
    <property type="match status" value="1"/>
</dbReference>
<evidence type="ECO:0000256" key="3">
    <source>
        <dbReference type="ARBA" id="ARBA00023242"/>
    </source>
</evidence>
<organism evidence="7 8">
    <name type="scientific">Gnathostoma spinigerum</name>
    <dbReference type="NCBI Taxonomy" id="75299"/>
    <lineage>
        <taxon>Eukaryota</taxon>
        <taxon>Metazoa</taxon>
        <taxon>Ecdysozoa</taxon>
        <taxon>Nematoda</taxon>
        <taxon>Chromadorea</taxon>
        <taxon>Rhabditida</taxon>
        <taxon>Spirurina</taxon>
        <taxon>Gnathostomatomorpha</taxon>
        <taxon>Gnathostomatoidea</taxon>
        <taxon>Gnathostomatidae</taxon>
        <taxon>Gnathostoma</taxon>
    </lineage>
</organism>
<name>A0ABD6EYC3_9BILA</name>
<sequence>MDDHAELEVECNRKRNLDRRRETSRYAARDRRGKEADIFTDLKEVVPIVEEATVTHVDRIALLRVASTLCRLRKNAGKLLRTTLCGESVRLWSETTVLESLDGFLAIIDSDGIILYVTESVSIYLGLTQIILLHPVFIHIISIISYNLIHLARSRPVFILVCNFTTCE</sequence>
<feature type="domain" description="PAS" evidence="5">
    <location>
        <begin position="97"/>
        <end position="129"/>
    </location>
</feature>
<dbReference type="GO" id="GO:0010557">
    <property type="term" value="P:positive regulation of macromolecule biosynthetic process"/>
    <property type="evidence" value="ECO:0007669"/>
    <property type="project" value="UniProtKB-ARBA"/>
</dbReference>
<evidence type="ECO:0000256" key="2">
    <source>
        <dbReference type="ARBA" id="ARBA00023163"/>
    </source>
</evidence>
<feature type="transmembrane region" description="Helical" evidence="4">
    <location>
        <begin position="123"/>
        <end position="149"/>
    </location>
</feature>
<keyword evidence="2" id="KW-0804">Transcription</keyword>
<dbReference type="PANTHER" id="PTHR23043:SF17">
    <property type="entry name" value="PROTEIN SIMILAR"/>
    <property type="match status" value="1"/>
</dbReference>
<comment type="caution">
    <text evidence="7">The sequence shown here is derived from an EMBL/GenBank/DDBJ whole genome shotgun (WGS) entry which is preliminary data.</text>
</comment>
<evidence type="ECO:0000256" key="1">
    <source>
        <dbReference type="ARBA" id="ARBA00023015"/>
    </source>
</evidence>
<protein>
    <submittedName>
        <fullName evidence="7">Uncharacterized protein</fullName>
    </submittedName>
</protein>
<dbReference type="PANTHER" id="PTHR23043">
    <property type="entry name" value="HYPOXIA-INDUCIBLE FACTOR 1 ALPHA"/>
    <property type="match status" value="1"/>
</dbReference>
<evidence type="ECO:0000259" key="6">
    <source>
        <dbReference type="PROSITE" id="PS50888"/>
    </source>
</evidence>
<evidence type="ECO:0000256" key="4">
    <source>
        <dbReference type="SAM" id="Phobius"/>
    </source>
</evidence>